<protein>
    <recommendedName>
        <fullName evidence="4">DUF4864 domain-containing protein</fullName>
    </recommendedName>
</protein>
<evidence type="ECO:0000313" key="3">
    <source>
        <dbReference type="Proteomes" id="UP000306192"/>
    </source>
</evidence>
<proteinExistence type="predicted"/>
<evidence type="ECO:0008006" key="4">
    <source>
        <dbReference type="Google" id="ProtNLM"/>
    </source>
</evidence>
<evidence type="ECO:0000313" key="2">
    <source>
        <dbReference type="EMBL" id="TIH33776.1"/>
    </source>
</evidence>
<gene>
    <name evidence="2" type="ORF">D4765_13920</name>
</gene>
<reference evidence="2 3" key="1">
    <citation type="journal article" date="2019" name="Microorganisms">
        <title>Systematic Affiliation and Genome Analysis of Subtercola vilae DB165(T) with Particular Emphasis on Cold Adaptation of an Isolate from a High-Altitude Cold Volcano Lake.</title>
        <authorList>
            <person name="Villalobos A.S."/>
            <person name="Wiese J."/>
            <person name="Imhoff J.F."/>
            <person name="Dorador C."/>
            <person name="Keller A."/>
            <person name="Hentschel U."/>
        </authorList>
    </citation>
    <scope>NUCLEOTIDE SEQUENCE [LARGE SCALE GENOMIC DNA]</scope>
    <source>
        <strain evidence="2 3">DB165</strain>
    </source>
</reference>
<keyword evidence="3" id="KW-1185">Reference proteome</keyword>
<accession>A0A4T2BVF6</accession>
<evidence type="ECO:0000256" key="1">
    <source>
        <dbReference type="SAM" id="MobiDB-lite"/>
    </source>
</evidence>
<dbReference type="EMBL" id="QYRT01000031">
    <property type="protein sequence ID" value="TIH33776.1"/>
    <property type="molecule type" value="Genomic_DNA"/>
</dbReference>
<dbReference type="Proteomes" id="UP000306192">
    <property type="component" value="Unassembled WGS sequence"/>
</dbReference>
<dbReference type="AlphaFoldDB" id="A0A4T2BVF6"/>
<sequence>MTGIAAAPDSAGSDGTGPVIPTAPIDQAGAEAATSTATGFMRAYSQTQLPKQAWFDGIRGFLTDFAATGYQYNDPATMASFTLSGDPTLEQGAMVATATCDVPTSTGVYQVIMVRPSGAGNWAVSRAIPPAGQN</sequence>
<organism evidence="2 3">
    <name type="scientific">Subtercola vilae</name>
    <dbReference type="NCBI Taxonomy" id="2056433"/>
    <lineage>
        <taxon>Bacteria</taxon>
        <taxon>Bacillati</taxon>
        <taxon>Actinomycetota</taxon>
        <taxon>Actinomycetes</taxon>
        <taxon>Micrococcales</taxon>
        <taxon>Microbacteriaceae</taxon>
        <taxon>Subtercola</taxon>
    </lineage>
</organism>
<name>A0A4T2BVF6_9MICO</name>
<comment type="caution">
    <text evidence="2">The sequence shown here is derived from an EMBL/GenBank/DDBJ whole genome shotgun (WGS) entry which is preliminary data.</text>
</comment>
<feature type="region of interest" description="Disordered" evidence="1">
    <location>
        <begin position="1"/>
        <end position="23"/>
    </location>
</feature>